<proteinExistence type="predicted"/>
<evidence type="ECO:0000313" key="2">
    <source>
        <dbReference type="Proteomes" id="UP000268007"/>
    </source>
</evidence>
<keyword evidence="2" id="KW-1185">Reference proteome</keyword>
<dbReference type="OrthoDB" id="969612at2"/>
<name>A0A495IY34_9SPHI</name>
<dbReference type="RefSeq" id="WP_008507832.1">
    <property type="nucleotide sequence ID" value="NZ_RBKU01000001.1"/>
</dbReference>
<comment type="caution">
    <text evidence="1">The sequence shown here is derived from an EMBL/GenBank/DDBJ whole genome shotgun (WGS) entry which is preliminary data.</text>
</comment>
<dbReference type="Proteomes" id="UP000268007">
    <property type="component" value="Unassembled WGS sequence"/>
</dbReference>
<dbReference type="AlphaFoldDB" id="A0A495IY34"/>
<protein>
    <submittedName>
        <fullName evidence="1">Uncharacterized protein</fullName>
    </submittedName>
</protein>
<gene>
    <name evidence="1" type="ORF">BDD43_1103</name>
</gene>
<dbReference type="EMBL" id="RBKU01000001">
    <property type="protein sequence ID" value="RKR80964.1"/>
    <property type="molecule type" value="Genomic_DNA"/>
</dbReference>
<evidence type="ECO:0000313" key="1">
    <source>
        <dbReference type="EMBL" id="RKR80964.1"/>
    </source>
</evidence>
<organism evidence="1 2">
    <name type="scientific">Mucilaginibacter gracilis</name>
    <dbReference type="NCBI Taxonomy" id="423350"/>
    <lineage>
        <taxon>Bacteria</taxon>
        <taxon>Pseudomonadati</taxon>
        <taxon>Bacteroidota</taxon>
        <taxon>Sphingobacteriia</taxon>
        <taxon>Sphingobacteriales</taxon>
        <taxon>Sphingobacteriaceae</taxon>
        <taxon>Mucilaginibacter</taxon>
    </lineage>
</organism>
<accession>A0A495IY34</accession>
<sequence length="124" mass="14418">MKPLELMDNVQKARLLHGLMANEVPGFLTYMAEVAQTIYDEQEAMRKNWKDQLLAFDFWFDLARGTGELIEKHREELTNVRKVFSEVLFGGYMCVFAIHCLHNYVGTGRYADPKMEHAVNLLFT</sequence>
<reference evidence="1 2" key="1">
    <citation type="submission" date="2018-10" db="EMBL/GenBank/DDBJ databases">
        <title>Genomic Encyclopedia of Archaeal and Bacterial Type Strains, Phase II (KMG-II): from individual species to whole genera.</title>
        <authorList>
            <person name="Goeker M."/>
        </authorList>
    </citation>
    <scope>NUCLEOTIDE SEQUENCE [LARGE SCALE GENOMIC DNA]</scope>
    <source>
        <strain evidence="1 2">DSM 18602</strain>
    </source>
</reference>